<accession>A0ABU1IUE9</accession>
<organism evidence="4 5">
    <name type="scientific">Paenibacillus hunanensis</name>
    <dbReference type="NCBI Taxonomy" id="539262"/>
    <lineage>
        <taxon>Bacteria</taxon>
        <taxon>Bacillati</taxon>
        <taxon>Bacillota</taxon>
        <taxon>Bacilli</taxon>
        <taxon>Bacillales</taxon>
        <taxon>Paenibacillaceae</taxon>
        <taxon>Paenibacillus</taxon>
    </lineage>
</organism>
<keyword evidence="1" id="KW-0238">DNA-binding</keyword>
<evidence type="ECO:0000256" key="1">
    <source>
        <dbReference type="ARBA" id="ARBA00023125"/>
    </source>
</evidence>
<evidence type="ECO:0000313" key="5">
    <source>
        <dbReference type="Proteomes" id="UP001185028"/>
    </source>
</evidence>
<evidence type="ECO:0000259" key="2">
    <source>
        <dbReference type="Pfam" id="PF00496"/>
    </source>
</evidence>
<reference evidence="4 5" key="1">
    <citation type="submission" date="2023-07" db="EMBL/GenBank/DDBJ databases">
        <title>Genomic Encyclopedia of Type Strains, Phase IV (KMG-IV): sequencing the most valuable type-strain genomes for metagenomic binning, comparative biology and taxonomic classification.</title>
        <authorList>
            <person name="Goeker M."/>
        </authorList>
    </citation>
    <scope>NUCLEOTIDE SEQUENCE [LARGE SCALE GENOMIC DNA]</scope>
    <source>
        <strain evidence="4 5">DSM 22170</strain>
    </source>
</reference>
<evidence type="ECO:0000259" key="3">
    <source>
        <dbReference type="Pfam" id="PF12793"/>
    </source>
</evidence>
<dbReference type="PANTHER" id="PTHR30290:SF72">
    <property type="entry name" value="HTH-TYPE TRANSCRIPTIONAL REGULATOR SGRR"/>
    <property type="match status" value="1"/>
</dbReference>
<dbReference type="PANTHER" id="PTHR30290">
    <property type="entry name" value="PERIPLASMIC BINDING COMPONENT OF ABC TRANSPORTER"/>
    <property type="match status" value="1"/>
</dbReference>
<dbReference type="InterPro" id="IPR000914">
    <property type="entry name" value="SBP_5_dom"/>
</dbReference>
<dbReference type="Pfam" id="PF12793">
    <property type="entry name" value="SgrR_N"/>
    <property type="match status" value="1"/>
</dbReference>
<dbReference type="InterPro" id="IPR039424">
    <property type="entry name" value="SBP_5"/>
</dbReference>
<dbReference type="RefSeq" id="WP_188774359.1">
    <property type="nucleotide sequence ID" value="NZ_BMMB01000002.1"/>
</dbReference>
<proteinExistence type="predicted"/>
<evidence type="ECO:0000313" key="4">
    <source>
        <dbReference type="EMBL" id="MDR6242889.1"/>
    </source>
</evidence>
<sequence>MRLAEEYVRLRSHWYEQGEQQAFHVTIAELAAALCCTTRNARLITARLVEVGWIVFVSGRGRGNTSVLTFCQSWTQVALDEAKERVQRGDVAAALAWIRQPHMPEQVETTFMSWLGEYFGYTTGHSPQAEQSETLRLPIYRPVVCLDPADAVFAFDTQLVDQLYSRLVEYRAEDRTLLPGLAHDWECNANGTQWSFYLYKHIRFHDDRLLTAEDVVASLQRLQTGQFAHSWLLDKVTAIHDSHPYTVVITLREPNYWLPLLLSHSGASIVPQDIGQHSQKEHALPIGTGAYRLIERTVGRCVLERFDRYYGTGALIDRIEILIVPEQEAAVALGSGHGMLTILTGEWDTTAFDHLPRQNVQTGVSMLILNRRQGILAKNEALRQALYYGVDREALVAAMGNTYTAPARGLILMNETLKVNNMRWIAPDITLNESPQGIADTPTVDEAELDTHHSAFSHPSSEHPSTPCMEYDPQRAIQQLQQSAYAGDELQLYTFQRHEQAAYWLREAYRRIGICIAVHIVSWSDMMSEAILAQADIILFEAVIGGELHRQLEYMHSNRSLIRRMLPQELLTEVQPLTHQLLRSLPAVEGIRQVQLDRAEQEVTALSASTWLGSIHALLQGTYSAVFLAERSAGVVVPSFLRGVHMNERGWVDFSRLYVVATEKPDKSNGLANEDENPS</sequence>
<protein>
    <submittedName>
        <fullName evidence="4">MarR-like DNA-binding transcriptional regulator SgrR of sgrS sRNA</fullName>
    </submittedName>
</protein>
<dbReference type="SUPFAM" id="SSF53850">
    <property type="entry name" value="Periplasmic binding protein-like II"/>
    <property type="match status" value="1"/>
</dbReference>
<feature type="domain" description="Solute-binding protein family 5" evidence="2">
    <location>
        <begin position="177"/>
        <end position="523"/>
    </location>
</feature>
<keyword evidence="5" id="KW-1185">Reference proteome</keyword>
<dbReference type="EMBL" id="JAVDQH010000002">
    <property type="protein sequence ID" value="MDR6242889.1"/>
    <property type="molecule type" value="Genomic_DNA"/>
</dbReference>
<comment type="caution">
    <text evidence="4">The sequence shown here is derived from an EMBL/GenBank/DDBJ whole genome shotgun (WGS) entry which is preliminary data.</text>
</comment>
<dbReference type="InterPro" id="IPR025370">
    <property type="entry name" value="SgrR_HTH_N"/>
</dbReference>
<gene>
    <name evidence="4" type="ORF">JOC58_000773</name>
</gene>
<dbReference type="Gene3D" id="3.40.190.10">
    <property type="entry name" value="Periplasmic binding protein-like II"/>
    <property type="match status" value="1"/>
</dbReference>
<dbReference type="Gene3D" id="3.10.105.10">
    <property type="entry name" value="Dipeptide-binding Protein, Domain 3"/>
    <property type="match status" value="1"/>
</dbReference>
<feature type="domain" description="Transcriptional regulator SgrR N-terminal HTH" evidence="3">
    <location>
        <begin position="2"/>
        <end position="112"/>
    </location>
</feature>
<name>A0ABU1IUE9_9BACL</name>
<dbReference type="Proteomes" id="UP001185028">
    <property type="component" value="Unassembled WGS sequence"/>
</dbReference>
<dbReference type="Pfam" id="PF00496">
    <property type="entry name" value="SBP_bac_5"/>
    <property type="match status" value="1"/>
</dbReference>